<dbReference type="RefSeq" id="WP_006037071.1">
    <property type="nucleotide sequence ID" value="NZ_AEDD01000002.1"/>
</dbReference>
<name>E0I5Y4_9BACL</name>
<dbReference type="InterPro" id="IPR001789">
    <property type="entry name" value="Sig_transdc_resp-reg_receiver"/>
</dbReference>
<dbReference type="STRING" id="717606.PaecuDRAFT_1056"/>
<evidence type="ECO:0000256" key="1">
    <source>
        <dbReference type="PROSITE-ProRule" id="PRU00169"/>
    </source>
</evidence>
<dbReference type="PANTHER" id="PTHR37299">
    <property type="entry name" value="TRANSCRIPTIONAL REGULATOR-RELATED"/>
    <property type="match status" value="1"/>
</dbReference>
<dbReference type="SUPFAM" id="SSF52172">
    <property type="entry name" value="CheY-like"/>
    <property type="match status" value="1"/>
</dbReference>
<reference evidence="4 5" key="1">
    <citation type="submission" date="2010-07" db="EMBL/GenBank/DDBJ databases">
        <title>The draft genome of Paenibacillus curdlanolyticus YK9.</title>
        <authorList>
            <consortium name="US DOE Joint Genome Institute (JGI-PGF)"/>
            <person name="Lucas S."/>
            <person name="Copeland A."/>
            <person name="Lapidus A."/>
            <person name="Cheng J.-F."/>
            <person name="Bruce D."/>
            <person name="Goodwin L."/>
            <person name="Pitluck S."/>
            <person name="Land M.L."/>
            <person name="Hauser L."/>
            <person name="Chang Y.-J."/>
            <person name="Jeffries C."/>
            <person name="Anderson I.J."/>
            <person name="Johnson E."/>
            <person name="Loganathan U."/>
            <person name="Mulhopadhyay B."/>
            <person name="Kyrpides N."/>
            <person name="Woyke T.J."/>
        </authorList>
    </citation>
    <scope>NUCLEOTIDE SEQUENCE [LARGE SCALE GENOMIC DNA]</scope>
    <source>
        <strain evidence="4 5">YK9</strain>
    </source>
</reference>
<keyword evidence="5" id="KW-1185">Reference proteome</keyword>
<feature type="domain" description="Response regulatory" evidence="2">
    <location>
        <begin position="3"/>
        <end position="124"/>
    </location>
</feature>
<evidence type="ECO:0000313" key="5">
    <source>
        <dbReference type="Proteomes" id="UP000005387"/>
    </source>
</evidence>
<feature type="domain" description="HTH LytTR-type" evidence="3">
    <location>
        <begin position="164"/>
        <end position="238"/>
    </location>
</feature>
<accession>E0I5Y4</accession>
<sequence length="249" mass="29252">MFNIAVCDNDAYIHKQLESSFLMFADKTHLSFDIRYFSSGEELLQFYKGHKHPFHIIILDIEMEGKNGIDTAKEIRALPDRDVLIIFLTHYPEYMMQSFDVQGFQYLIKPISNQLFEKKISFICNYLLSSINRYVIVKTDQMQMMIRSCDVVAITKIKHCIAKNRLEVITTEKRLMSTGTLSEYTTTLKFPFMAVHRSIFVNIEHIVRFTSTKVIMSTNDEFPIGRSYIKQVKDTFARLMITRFMERGF</sequence>
<gene>
    <name evidence="4" type="ORF">PaecuDRAFT_1056</name>
</gene>
<dbReference type="SMART" id="SM00448">
    <property type="entry name" value="REC"/>
    <property type="match status" value="1"/>
</dbReference>
<dbReference type="SMART" id="SM00850">
    <property type="entry name" value="LytTR"/>
    <property type="match status" value="1"/>
</dbReference>
<dbReference type="PROSITE" id="PS50930">
    <property type="entry name" value="HTH_LYTTR"/>
    <property type="match status" value="1"/>
</dbReference>
<dbReference type="eggNOG" id="COG3279">
    <property type="taxonomic scope" value="Bacteria"/>
</dbReference>
<dbReference type="PANTHER" id="PTHR37299:SF1">
    <property type="entry name" value="STAGE 0 SPORULATION PROTEIN A HOMOLOG"/>
    <property type="match status" value="1"/>
</dbReference>
<feature type="modified residue" description="4-aspartylphosphate" evidence="1">
    <location>
        <position position="60"/>
    </location>
</feature>
<organism evidence="4 5">
    <name type="scientific">Paenibacillus curdlanolyticus YK9</name>
    <dbReference type="NCBI Taxonomy" id="717606"/>
    <lineage>
        <taxon>Bacteria</taxon>
        <taxon>Bacillati</taxon>
        <taxon>Bacillota</taxon>
        <taxon>Bacilli</taxon>
        <taxon>Bacillales</taxon>
        <taxon>Paenibacillaceae</taxon>
        <taxon>Paenibacillus</taxon>
    </lineage>
</organism>
<dbReference type="Gene3D" id="3.40.50.2300">
    <property type="match status" value="1"/>
</dbReference>
<proteinExistence type="predicted"/>
<evidence type="ECO:0000259" key="3">
    <source>
        <dbReference type="PROSITE" id="PS50930"/>
    </source>
</evidence>
<dbReference type="EMBL" id="AEDD01000002">
    <property type="protein sequence ID" value="EFM12376.1"/>
    <property type="molecule type" value="Genomic_DNA"/>
</dbReference>
<dbReference type="Gene3D" id="2.40.50.1020">
    <property type="entry name" value="LytTr DNA-binding domain"/>
    <property type="match status" value="1"/>
</dbReference>
<dbReference type="InterPro" id="IPR046947">
    <property type="entry name" value="LytR-like"/>
</dbReference>
<dbReference type="Proteomes" id="UP000005387">
    <property type="component" value="Unassembled WGS sequence"/>
</dbReference>
<keyword evidence="1" id="KW-0597">Phosphoprotein</keyword>
<evidence type="ECO:0000313" key="4">
    <source>
        <dbReference type="EMBL" id="EFM12376.1"/>
    </source>
</evidence>
<dbReference type="GO" id="GO:0003677">
    <property type="term" value="F:DNA binding"/>
    <property type="evidence" value="ECO:0007669"/>
    <property type="project" value="InterPro"/>
</dbReference>
<dbReference type="AlphaFoldDB" id="E0I5Y4"/>
<dbReference type="OrthoDB" id="9809318at2"/>
<protein>
    <submittedName>
        <fullName evidence="4">Two component transcriptional regulator, LytTR family</fullName>
    </submittedName>
</protein>
<evidence type="ECO:0000259" key="2">
    <source>
        <dbReference type="PROSITE" id="PS50110"/>
    </source>
</evidence>
<dbReference type="PROSITE" id="PS50110">
    <property type="entry name" value="RESPONSE_REGULATORY"/>
    <property type="match status" value="1"/>
</dbReference>
<dbReference type="Pfam" id="PF00072">
    <property type="entry name" value="Response_reg"/>
    <property type="match status" value="1"/>
</dbReference>
<dbReference type="GO" id="GO:0000156">
    <property type="term" value="F:phosphorelay response regulator activity"/>
    <property type="evidence" value="ECO:0007669"/>
    <property type="project" value="InterPro"/>
</dbReference>
<dbReference type="Pfam" id="PF04397">
    <property type="entry name" value="LytTR"/>
    <property type="match status" value="1"/>
</dbReference>
<dbReference type="InterPro" id="IPR007492">
    <property type="entry name" value="LytTR_DNA-bd_dom"/>
</dbReference>
<dbReference type="InterPro" id="IPR011006">
    <property type="entry name" value="CheY-like_superfamily"/>
</dbReference>